<dbReference type="InterPro" id="IPR016084">
    <property type="entry name" value="Haem_Oase-like_multi-hlx"/>
</dbReference>
<dbReference type="HOGENOM" id="CLU_103264_0_0_5"/>
<proteinExistence type="predicted"/>
<gene>
    <name evidence="1" type="ordered locus">RPE_0080</name>
</gene>
<name>Q07VJ3_RHOP5</name>
<sequence>MSLEQWKQTIDRVMINECTLFANTVPRADHLSTSEAPLDQAYYLRHRIETVRRIWETARTDAIALSVMIGEDYEAARQWAEYVREEMNHDRLYLSDLERHGITAEMVRATPPFASTLRLLATLEARIAELGSLPAVAYSVFVEWNSKQASPAAAERVEAAYGPAYVKGARAHIAIDEREQHDDMMLEVARAVLTARCYPDGVLTALLAEFGALFRAYFVELDRYATAFPGQSVSTTTEAAA</sequence>
<dbReference type="Pfam" id="PF14518">
    <property type="entry name" value="Haem_oxygenas_2"/>
    <property type="match status" value="1"/>
</dbReference>
<accession>Q07VJ3</accession>
<dbReference type="STRING" id="316055.RPE_0080"/>
<dbReference type="SUPFAM" id="SSF48613">
    <property type="entry name" value="Heme oxygenase-like"/>
    <property type="match status" value="1"/>
</dbReference>
<dbReference type="AlphaFoldDB" id="Q07VJ3"/>
<dbReference type="Gene3D" id="1.20.910.10">
    <property type="entry name" value="Heme oxygenase-like"/>
    <property type="match status" value="1"/>
</dbReference>
<dbReference type="EMBL" id="CP000463">
    <property type="protein sequence ID" value="ABJ04041.1"/>
    <property type="molecule type" value="Genomic_DNA"/>
</dbReference>
<dbReference type="KEGG" id="rpe:RPE_0080"/>
<dbReference type="eggNOG" id="ENOG5032FK7">
    <property type="taxonomic scope" value="Bacteria"/>
</dbReference>
<organism evidence="1">
    <name type="scientific">Rhodopseudomonas palustris (strain BisA53)</name>
    <dbReference type="NCBI Taxonomy" id="316055"/>
    <lineage>
        <taxon>Bacteria</taxon>
        <taxon>Pseudomonadati</taxon>
        <taxon>Pseudomonadota</taxon>
        <taxon>Alphaproteobacteria</taxon>
        <taxon>Hyphomicrobiales</taxon>
        <taxon>Nitrobacteraceae</taxon>
        <taxon>Rhodopseudomonas</taxon>
    </lineage>
</organism>
<reference evidence="1" key="1">
    <citation type="submission" date="2006-09" db="EMBL/GenBank/DDBJ databases">
        <title>Complete sequence of Rhodopseudomonas palustris BisA53.</title>
        <authorList>
            <consortium name="US DOE Joint Genome Institute"/>
            <person name="Copeland A."/>
            <person name="Lucas S."/>
            <person name="Lapidus A."/>
            <person name="Barry K."/>
            <person name="Detter J.C."/>
            <person name="Glavina del Rio T."/>
            <person name="Hammon N."/>
            <person name="Israni S."/>
            <person name="Dalin E."/>
            <person name="Tice H."/>
            <person name="Pitluck S."/>
            <person name="Chain P."/>
            <person name="Malfatti S."/>
            <person name="Shin M."/>
            <person name="Vergez L."/>
            <person name="Schmutz J."/>
            <person name="Larimer F."/>
            <person name="Land M."/>
            <person name="Hauser L."/>
            <person name="Pelletier D.A."/>
            <person name="Kyrpides N."/>
            <person name="Kim E."/>
            <person name="Harwood C.S."/>
            <person name="Oda Y."/>
            <person name="Richardson P."/>
        </authorList>
    </citation>
    <scope>NUCLEOTIDE SEQUENCE [LARGE SCALE GENOMIC DNA]</scope>
    <source>
        <strain evidence="1">BisA53</strain>
    </source>
</reference>
<evidence type="ECO:0000313" key="1">
    <source>
        <dbReference type="EMBL" id="ABJ04041.1"/>
    </source>
</evidence>
<protein>
    <submittedName>
        <fullName evidence="1">Uncharacterized protein</fullName>
    </submittedName>
</protein>